<keyword evidence="5" id="KW-1185">Reference proteome</keyword>
<keyword evidence="2" id="KW-0472">Membrane</keyword>
<dbReference type="AlphaFoldDB" id="A0ABC9AIJ7"/>
<dbReference type="InterPro" id="IPR025315">
    <property type="entry name" value="DUF4220"/>
</dbReference>
<protein>
    <recommendedName>
        <fullName evidence="3">DUF4220 domain-containing protein</fullName>
    </recommendedName>
</protein>
<evidence type="ECO:0000259" key="3">
    <source>
        <dbReference type="Pfam" id="PF13968"/>
    </source>
</evidence>
<evidence type="ECO:0000313" key="4">
    <source>
        <dbReference type="EMBL" id="CAL4980588.1"/>
    </source>
</evidence>
<evidence type="ECO:0000313" key="5">
    <source>
        <dbReference type="Proteomes" id="UP001497457"/>
    </source>
</evidence>
<gene>
    <name evidence="4" type="ORF">URODEC1_LOCUS55731</name>
</gene>
<feature type="region of interest" description="Disordered" evidence="1">
    <location>
        <begin position="608"/>
        <end position="660"/>
    </location>
</feature>
<accession>A0ABC9AIJ7</accession>
<organism evidence="4 5">
    <name type="scientific">Urochloa decumbens</name>
    <dbReference type="NCBI Taxonomy" id="240449"/>
    <lineage>
        <taxon>Eukaryota</taxon>
        <taxon>Viridiplantae</taxon>
        <taxon>Streptophyta</taxon>
        <taxon>Embryophyta</taxon>
        <taxon>Tracheophyta</taxon>
        <taxon>Spermatophyta</taxon>
        <taxon>Magnoliopsida</taxon>
        <taxon>Liliopsida</taxon>
        <taxon>Poales</taxon>
        <taxon>Poaceae</taxon>
        <taxon>PACMAD clade</taxon>
        <taxon>Panicoideae</taxon>
        <taxon>Panicodae</taxon>
        <taxon>Paniceae</taxon>
        <taxon>Melinidinae</taxon>
        <taxon>Urochloa</taxon>
    </lineage>
</organism>
<keyword evidence="2" id="KW-1133">Transmembrane helix</keyword>
<dbReference type="Pfam" id="PF13968">
    <property type="entry name" value="DUF4220"/>
    <property type="match status" value="1"/>
</dbReference>
<keyword evidence="2" id="KW-0812">Transmembrane</keyword>
<dbReference type="InterPro" id="IPR007658">
    <property type="entry name" value="DUF594"/>
</dbReference>
<sequence>MSFAQSVRWWEEWQLRFLVLASLAFQYFLFAAALLRKRRIPHWFRALVWLAYQGGDIVAVYALATLFNRHKKDEMAAGGSSGGGGAHLDILWAPVLLLHLGGQDGITAYSIEDNENWRRHLLVAASQITVAIYVFCKSWWFHDGRLLRASILLFVPGVFKCLEKPWALWNATVASIANSSDPQMTLTFEEDDDRTLPTDTDDMDSLDKYVTAARGCVDKEARRETPLFFDDKMNNDEPYHLFVDLARPYYIRLKNLQVMAAAKGTGKAEAHGRARVDVSRAFDRLYTKHMASYGGVLRAVVVIVTLAVVGLFRRRGEKSLPYARADVVVTYVLLCFTAALELISTAVVLGSGLPETDDKLSQYNLLTYLSRNRRRRWLRHAALLVGLKDQLDWLWPTALPVPSRRVTELVHDHVASGWKGVLTVGDYRRFNDSRGQRTLESAGLVATAGGGVGGGTATAVERSLRMPFDESVVVWHLATELCYFDHVDVGGGSVTWHGRAISDYMAYLLFVKPWMLTPRARRKLFHAEEDEEYEETERWKKAKPRAMDEIARKIIRKLRDPPTATSSGGAWSPARRLSVGLVRIAWELSYELLEFGKGKVEEFVNEEGKKKQLAEEEKKKASAAAVEPEKKQLTAEEKKRKEEEEKKEEARKKESLANRARKHGDERMWEVIQGVWVEMLCFSAGRSSGYLHAKSLAKGGEYLTYV</sequence>
<feature type="domain" description="DUF4220" evidence="3">
    <location>
        <begin position="49"/>
        <end position="352"/>
    </location>
</feature>
<reference evidence="4" key="1">
    <citation type="submission" date="2024-10" db="EMBL/GenBank/DDBJ databases">
        <authorList>
            <person name="Ryan C."/>
        </authorList>
    </citation>
    <scope>NUCLEOTIDE SEQUENCE [LARGE SCALE GENOMIC DNA]</scope>
</reference>
<feature type="transmembrane region" description="Helical" evidence="2">
    <location>
        <begin position="15"/>
        <end position="35"/>
    </location>
</feature>
<name>A0ABC9AIJ7_9POAL</name>
<feature type="transmembrane region" description="Helical" evidence="2">
    <location>
        <begin position="331"/>
        <end position="353"/>
    </location>
</feature>
<dbReference type="EMBL" id="OZ075131">
    <property type="protein sequence ID" value="CAL4980588.1"/>
    <property type="molecule type" value="Genomic_DNA"/>
</dbReference>
<feature type="transmembrane region" description="Helical" evidence="2">
    <location>
        <begin position="290"/>
        <end position="311"/>
    </location>
</feature>
<feature type="compositionally biased region" description="Basic and acidic residues" evidence="1">
    <location>
        <begin position="627"/>
        <end position="656"/>
    </location>
</feature>
<dbReference type="Proteomes" id="UP001497457">
    <property type="component" value="Chromosome 21rd"/>
</dbReference>
<feature type="transmembrane region" description="Helical" evidence="2">
    <location>
        <begin position="47"/>
        <end position="67"/>
    </location>
</feature>
<dbReference type="Pfam" id="PF04578">
    <property type="entry name" value="DUF594"/>
    <property type="match status" value="1"/>
</dbReference>
<evidence type="ECO:0000256" key="2">
    <source>
        <dbReference type="SAM" id="Phobius"/>
    </source>
</evidence>
<dbReference type="PANTHER" id="PTHR31325">
    <property type="entry name" value="OS01G0798800 PROTEIN-RELATED"/>
    <property type="match status" value="1"/>
</dbReference>
<evidence type="ECO:0000256" key="1">
    <source>
        <dbReference type="SAM" id="MobiDB-lite"/>
    </source>
</evidence>
<feature type="compositionally biased region" description="Basic and acidic residues" evidence="1">
    <location>
        <begin position="608"/>
        <end position="620"/>
    </location>
</feature>
<proteinExistence type="predicted"/>